<evidence type="ECO:0000256" key="9">
    <source>
        <dbReference type="ARBA" id="ARBA00023146"/>
    </source>
</evidence>
<dbReference type="SUPFAM" id="SSF46589">
    <property type="entry name" value="tRNA-binding arm"/>
    <property type="match status" value="1"/>
</dbReference>
<protein>
    <recommendedName>
        <fullName evidence="12">Serine--tRNA ligase</fullName>
        <ecNumber evidence="12">6.1.1.11</ecNumber>
    </recommendedName>
    <alternativeName>
        <fullName evidence="12">Seryl-tRNA synthetase</fullName>
        <shortName evidence="12">SerRS</shortName>
    </alternativeName>
    <alternativeName>
        <fullName evidence="12">Seryl-tRNA(Ser/Sec) synthetase</fullName>
    </alternativeName>
</protein>
<dbReference type="PIRSF" id="PIRSF001529">
    <property type="entry name" value="Ser-tRNA-synth_IIa"/>
    <property type="match status" value="1"/>
</dbReference>
<dbReference type="GO" id="GO:0016874">
    <property type="term" value="F:ligase activity"/>
    <property type="evidence" value="ECO:0007669"/>
    <property type="project" value="UniProtKB-KW"/>
</dbReference>
<proteinExistence type="inferred from homology"/>
<feature type="binding site" evidence="12">
    <location>
        <begin position="405"/>
        <end position="408"/>
    </location>
    <ligand>
        <name>ATP</name>
        <dbReference type="ChEBI" id="CHEBI:30616"/>
    </ligand>
</feature>
<feature type="binding site" evidence="12">
    <location>
        <position position="341"/>
    </location>
    <ligand>
        <name>L-serine</name>
        <dbReference type="ChEBI" id="CHEBI:33384"/>
    </ligand>
</feature>
<gene>
    <name evidence="12" type="primary">serS</name>
    <name evidence="15" type="ORF">FD12_GL000822</name>
</gene>
<dbReference type="InterPro" id="IPR042103">
    <property type="entry name" value="SerRS_1_N_sf"/>
</dbReference>
<comment type="catalytic activity">
    <reaction evidence="10 12">
        <text>tRNA(Sec) + L-serine + ATP = L-seryl-tRNA(Sec) + AMP + diphosphate + H(+)</text>
        <dbReference type="Rhea" id="RHEA:42580"/>
        <dbReference type="Rhea" id="RHEA-COMP:9742"/>
        <dbReference type="Rhea" id="RHEA-COMP:10128"/>
        <dbReference type="ChEBI" id="CHEBI:15378"/>
        <dbReference type="ChEBI" id="CHEBI:30616"/>
        <dbReference type="ChEBI" id="CHEBI:33019"/>
        <dbReference type="ChEBI" id="CHEBI:33384"/>
        <dbReference type="ChEBI" id="CHEBI:78442"/>
        <dbReference type="ChEBI" id="CHEBI:78533"/>
        <dbReference type="ChEBI" id="CHEBI:456215"/>
        <dbReference type="EC" id="6.1.1.11"/>
    </reaction>
</comment>
<dbReference type="InterPro" id="IPR033729">
    <property type="entry name" value="SerRS_core"/>
</dbReference>
<comment type="similarity">
    <text evidence="3 12">Belongs to the class-II aminoacyl-tRNA synthetase family. Type-1 seryl-tRNA synthetase subfamily.</text>
</comment>
<sequence length="482" mass="54505">MGFNIGLTGLYGRDQLLGSRFSDNRLNWPGSAFTSTLQQYLRKNFQKHQHSKEDNMLDIKQIRKDPDFTKKKLATRGIKPETIDELLGYDAKRRDLIVESESLKATRNEVSEKISHAKRNKEDASDAINQMKQTGQKIKALDDQLKKIEEDEHDLAAHFPNIPADGVPVSLTEEGSVELRKVGTIPSFGFKPKHHWDIGEDLGILDFERAAKVSGSRFVYYIGDGALLERAVYNFYLDQNTAAGYQEVIPPYMVNDASMYGTGQFPKFLETKAGYELTGTDLTMIPTAEVPLVNYYRDEVIPEEKLPVSFTALSPAFRSEAGSAGRDTKGLIRLHQFNKVEMVKFTKPEDSWDALEQITHQAEDNLKKLGLAYHVITLTTSDMSFTAAMTHDLEVWFPAQDKYREISSCSNTTDFQARRAHIQYRDEDGKLHFVHTLNGSGLAVGRTVAAILENYQNEDGSVTIPEVLRPYMHGKEKIEKQK</sequence>
<comment type="pathway">
    <text evidence="2 12">Aminoacyl-tRNA biosynthesis; selenocysteinyl-tRNA(Sec) biosynthesis; L-seryl-tRNA(Sec) from L-serine and tRNA(Sec): step 1/1.</text>
</comment>
<feature type="binding site" evidence="12">
    <location>
        <begin position="318"/>
        <end position="320"/>
    </location>
    <ligand>
        <name>ATP</name>
        <dbReference type="ChEBI" id="CHEBI:30616"/>
    </ligand>
</feature>
<feature type="coiled-coil region" evidence="13">
    <location>
        <begin position="100"/>
        <end position="158"/>
    </location>
</feature>
<evidence type="ECO:0000256" key="12">
    <source>
        <dbReference type="HAMAP-Rule" id="MF_00176"/>
    </source>
</evidence>
<keyword evidence="5 12" id="KW-0436">Ligase</keyword>
<feature type="domain" description="Aminoacyl-transfer RNA synthetases class-II family profile" evidence="14">
    <location>
        <begin position="228"/>
        <end position="465"/>
    </location>
</feature>
<keyword evidence="7 12" id="KW-0067">ATP-binding</keyword>
<comment type="caution">
    <text evidence="15">The sequence shown here is derived from an EMBL/GenBank/DDBJ whole genome shotgun (WGS) entry which is preliminary data.</text>
</comment>
<dbReference type="Proteomes" id="UP000051977">
    <property type="component" value="Unassembled WGS sequence"/>
</dbReference>
<dbReference type="InterPro" id="IPR045864">
    <property type="entry name" value="aa-tRNA-synth_II/BPL/LPL"/>
</dbReference>
<evidence type="ECO:0000259" key="14">
    <source>
        <dbReference type="PROSITE" id="PS50862"/>
    </source>
</evidence>
<comment type="domain">
    <text evidence="12">Consists of two distinct domains, a catalytic core and a N-terminal extension that is involved in tRNA binding.</text>
</comment>
<dbReference type="InterPro" id="IPR002314">
    <property type="entry name" value="aa-tRNA-synt_IIb"/>
</dbReference>
<dbReference type="Gene3D" id="3.30.930.10">
    <property type="entry name" value="Bira Bifunctional Protein, Domain 2"/>
    <property type="match status" value="1"/>
</dbReference>
<evidence type="ECO:0000256" key="2">
    <source>
        <dbReference type="ARBA" id="ARBA00005045"/>
    </source>
</evidence>
<feature type="binding site" evidence="12">
    <location>
        <position position="440"/>
    </location>
    <ligand>
        <name>L-serine</name>
        <dbReference type="ChEBI" id="CHEBI:33384"/>
    </ligand>
</feature>
<evidence type="ECO:0000256" key="13">
    <source>
        <dbReference type="SAM" id="Coils"/>
    </source>
</evidence>
<evidence type="ECO:0000313" key="15">
    <source>
        <dbReference type="EMBL" id="KRL15298.1"/>
    </source>
</evidence>
<dbReference type="Gene3D" id="1.10.287.40">
    <property type="entry name" value="Serine-tRNA synthetase, tRNA binding domain"/>
    <property type="match status" value="1"/>
</dbReference>
<evidence type="ECO:0000256" key="6">
    <source>
        <dbReference type="ARBA" id="ARBA00022741"/>
    </source>
</evidence>
<comment type="subunit">
    <text evidence="12">Homodimer. The tRNA molecule binds across the dimer.</text>
</comment>
<keyword evidence="6 12" id="KW-0547">Nucleotide-binding</keyword>
<dbReference type="PANTHER" id="PTHR43697:SF1">
    <property type="entry name" value="SERINE--TRNA LIGASE"/>
    <property type="match status" value="1"/>
</dbReference>
<dbReference type="EMBL" id="AZEI01000078">
    <property type="protein sequence ID" value="KRL15298.1"/>
    <property type="molecule type" value="Genomic_DNA"/>
</dbReference>
<accession>A0ABR5PAR2</accession>
<dbReference type="NCBIfam" id="TIGR00414">
    <property type="entry name" value="serS"/>
    <property type="match status" value="1"/>
</dbReference>
<comment type="caution">
    <text evidence="12">Lacks conserved residue(s) required for the propagation of feature annotation.</text>
</comment>
<evidence type="ECO:0000256" key="10">
    <source>
        <dbReference type="ARBA" id="ARBA00047929"/>
    </source>
</evidence>
<evidence type="ECO:0000256" key="7">
    <source>
        <dbReference type="ARBA" id="ARBA00022840"/>
    </source>
</evidence>
<dbReference type="PANTHER" id="PTHR43697">
    <property type="entry name" value="SERYL-TRNA SYNTHETASE"/>
    <property type="match status" value="1"/>
</dbReference>
<dbReference type="SUPFAM" id="SSF55681">
    <property type="entry name" value="Class II aaRS and biotin synthetases"/>
    <property type="match status" value="1"/>
</dbReference>
<dbReference type="Pfam" id="PF02403">
    <property type="entry name" value="Seryl_tRNA_N"/>
    <property type="match status" value="1"/>
</dbReference>
<dbReference type="InterPro" id="IPR015866">
    <property type="entry name" value="Ser-tRNA-synth_1_N"/>
</dbReference>
<dbReference type="HAMAP" id="MF_00176">
    <property type="entry name" value="Ser_tRNA_synth_type1"/>
    <property type="match status" value="1"/>
</dbReference>
<comment type="function">
    <text evidence="12">Catalyzes the attachment of serine to tRNA(Ser). Is also able to aminoacylate tRNA(Sec) with serine, to form the misacylated tRNA L-seryl-tRNA(Sec), which will be further converted into selenocysteinyl-tRNA(Sec).</text>
</comment>
<dbReference type="InterPro" id="IPR010978">
    <property type="entry name" value="tRNA-bd_arm"/>
</dbReference>
<name>A0ABR5PAR2_9LACO</name>
<keyword evidence="13" id="KW-0175">Coiled coil</keyword>
<evidence type="ECO:0000256" key="5">
    <source>
        <dbReference type="ARBA" id="ARBA00022598"/>
    </source>
</evidence>
<keyword evidence="9 12" id="KW-0030">Aminoacyl-tRNA synthetase</keyword>
<keyword evidence="8 12" id="KW-0648">Protein biosynthesis</keyword>
<evidence type="ECO:0000256" key="11">
    <source>
        <dbReference type="ARBA" id="ARBA00048823"/>
    </source>
</evidence>
<dbReference type="Pfam" id="PF00587">
    <property type="entry name" value="tRNA-synt_2b"/>
    <property type="match status" value="1"/>
</dbReference>
<reference evidence="15 16" key="1">
    <citation type="journal article" date="2015" name="Genome Announc.">
        <title>Expanding the biotechnology potential of lactobacilli through comparative genomics of 213 strains and associated genera.</title>
        <authorList>
            <person name="Sun Z."/>
            <person name="Harris H.M."/>
            <person name="McCann A."/>
            <person name="Guo C."/>
            <person name="Argimon S."/>
            <person name="Zhang W."/>
            <person name="Yang X."/>
            <person name="Jeffery I.B."/>
            <person name="Cooney J.C."/>
            <person name="Kagawa T.F."/>
            <person name="Liu W."/>
            <person name="Song Y."/>
            <person name="Salvetti E."/>
            <person name="Wrobel A."/>
            <person name="Rasinkangas P."/>
            <person name="Parkhill J."/>
            <person name="Rea M.C."/>
            <person name="O'Sullivan O."/>
            <person name="Ritari J."/>
            <person name="Douillard F.P."/>
            <person name="Paul Ross R."/>
            <person name="Yang R."/>
            <person name="Briner A.E."/>
            <person name="Felis G.E."/>
            <person name="de Vos W.M."/>
            <person name="Barrangou R."/>
            <person name="Klaenhammer T.R."/>
            <person name="Caufield P.W."/>
            <person name="Cui Y."/>
            <person name="Zhang H."/>
            <person name="O'Toole P.W."/>
        </authorList>
    </citation>
    <scope>NUCLEOTIDE SEQUENCE [LARGE SCALE GENOMIC DNA]</scope>
    <source>
        <strain evidence="15 16">DSM 19907</strain>
    </source>
</reference>
<dbReference type="InterPro" id="IPR006195">
    <property type="entry name" value="aa-tRNA-synth_II"/>
</dbReference>
<evidence type="ECO:0000313" key="16">
    <source>
        <dbReference type="Proteomes" id="UP000051977"/>
    </source>
</evidence>
<dbReference type="PROSITE" id="PS50862">
    <property type="entry name" value="AA_TRNA_LIGASE_II"/>
    <property type="match status" value="1"/>
</dbReference>
<evidence type="ECO:0000256" key="8">
    <source>
        <dbReference type="ARBA" id="ARBA00022917"/>
    </source>
</evidence>
<evidence type="ECO:0000256" key="3">
    <source>
        <dbReference type="ARBA" id="ARBA00010728"/>
    </source>
</evidence>
<dbReference type="PRINTS" id="PR00981">
    <property type="entry name" value="TRNASYNTHSER"/>
</dbReference>
<evidence type="ECO:0000256" key="1">
    <source>
        <dbReference type="ARBA" id="ARBA00004496"/>
    </source>
</evidence>
<dbReference type="EC" id="6.1.1.11" evidence="12"/>
<keyword evidence="16" id="KW-1185">Reference proteome</keyword>
<dbReference type="InterPro" id="IPR002317">
    <property type="entry name" value="Ser-tRNA-ligase_type_1"/>
</dbReference>
<dbReference type="CDD" id="cd00770">
    <property type="entry name" value="SerRS_core"/>
    <property type="match status" value="1"/>
</dbReference>
<feature type="binding site" evidence="12">
    <location>
        <begin position="287"/>
        <end position="289"/>
    </location>
    <ligand>
        <name>L-serine</name>
        <dbReference type="ChEBI" id="CHEBI:33384"/>
    </ligand>
</feature>
<keyword evidence="4 12" id="KW-0963">Cytoplasm</keyword>
<evidence type="ECO:0000256" key="4">
    <source>
        <dbReference type="ARBA" id="ARBA00022490"/>
    </source>
</evidence>
<comment type="catalytic activity">
    <reaction evidence="11 12">
        <text>tRNA(Ser) + L-serine + ATP = L-seryl-tRNA(Ser) + AMP + diphosphate + H(+)</text>
        <dbReference type="Rhea" id="RHEA:12292"/>
        <dbReference type="Rhea" id="RHEA-COMP:9669"/>
        <dbReference type="Rhea" id="RHEA-COMP:9703"/>
        <dbReference type="ChEBI" id="CHEBI:15378"/>
        <dbReference type="ChEBI" id="CHEBI:30616"/>
        <dbReference type="ChEBI" id="CHEBI:33019"/>
        <dbReference type="ChEBI" id="CHEBI:33384"/>
        <dbReference type="ChEBI" id="CHEBI:78442"/>
        <dbReference type="ChEBI" id="CHEBI:78533"/>
        <dbReference type="ChEBI" id="CHEBI:456215"/>
        <dbReference type="EC" id="6.1.1.11"/>
    </reaction>
</comment>
<comment type="subcellular location">
    <subcellularLocation>
        <location evidence="1 12">Cytoplasm</location>
    </subcellularLocation>
</comment>
<organism evidence="15 16">
    <name type="scientific">Lentilactobacillus rapi DSM 19907 = JCM 15042</name>
    <dbReference type="NCBI Taxonomy" id="1423795"/>
    <lineage>
        <taxon>Bacteria</taxon>
        <taxon>Bacillati</taxon>
        <taxon>Bacillota</taxon>
        <taxon>Bacilli</taxon>
        <taxon>Lactobacillales</taxon>
        <taxon>Lactobacillaceae</taxon>
        <taxon>Lentilactobacillus</taxon>
    </lineage>
</organism>